<protein>
    <submittedName>
        <fullName evidence="1">Uncharacterized protein</fullName>
    </submittedName>
</protein>
<name>C4FHJ1_9AQUI</name>
<dbReference type="AlphaFoldDB" id="C4FHJ1"/>
<comment type="caution">
    <text evidence="1">The sequence shown here is derived from an EMBL/GenBank/DDBJ whole genome shotgun (WGS) entry which is preliminary data.</text>
</comment>
<organism evidence="1 2">
    <name type="scientific">Sulfurihydrogenibium yellowstonense SS-5</name>
    <dbReference type="NCBI Taxonomy" id="432331"/>
    <lineage>
        <taxon>Bacteria</taxon>
        <taxon>Pseudomonadati</taxon>
        <taxon>Aquificota</taxon>
        <taxon>Aquificia</taxon>
        <taxon>Aquificales</taxon>
        <taxon>Hydrogenothermaceae</taxon>
        <taxon>Sulfurihydrogenibium</taxon>
    </lineage>
</organism>
<evidence type="ECO:0000313" key="1">
    <source>
        <dbReference type="EMBL" id="EEP61470.1"/>
    </source>
</evidence>
<proteinExistence type="predicted"/>
<accession>C4FHJ1</accession>
<gene>
    <name evidence="1" type="ORF">SULYE_0019</name>
</gene>
<sequence length="42" mass="5096">MKKTGLSFKQIYKLTKRFFKKIECKEKKIVKEVDQESTKMNL</sequence>
<dbReference type="Proteomes" id="UP000005540">
    <property type="component" value="Unassembled WGS sequence"/>
</dbReference>
<evidence type="ECO:0000313" key="2">
    <source>
        <dbReference type="Proteomes" id="UP000005540"/>
    </source>
</evidence>
<dbReference type="EMBL" id="ABZS01000001">
    <property type="protein sequence ID" value="EEP61470.1"/>
    <property type="molecule type" value="Genomic_DNA"/>
</dbReference>
<keyword evidence="2" id="KW-1185">Reference proteome</keyword>
<reference evidence="1 2" key="1">
    <citation type="submission" date="2009-04" db="EMBL/GenBank/DDBJ databases">
        <authorList>
            <person name="Reysenbach A.-L."/>
            <person name="Heidelberg J.F."/>
            <person name="Nelson W.C."/>
        </authorList>
    </citation>
    <scope>NUCLEOTIDE SEQUENCE [LARGE SCALE GENOMIC DNA]</scope>
    <source>
        <strain evidence="1 2">SS-5</strain>
    </source>
</reference>